<evidence type="ECO:0000256" key="7">
    <source>
        <dbReference type="ARBA" id="ARBA00023027"/>
    </source>
</evidence>
<gene>
    <name evidence="12" type="primary">ND4L</name>
</gene>
<dbReference type="InterPro" id="IPR039428">
    <property type="entry name" value="NUOK/Mnh_C1-like"/>
</dbReference>
<evidence type="ECO:0000256" key="10">
    <source>
        <dbReference type="ARBA" id="ARBA00049551"/>
    </source>
</evidence>
<dbReference type="Gene3D" id="1.10.287.3510">
    <property type="match status" value="1"/>
</dbReference>
<dbReference type="GO" id="GO:0016020">
    <property type="term" value="C:membrane"/>
    <property type="evidence" value="ECO:0007669"/>
    <property type="project" value="UniProtKB-SubCell"/>
</dbReference>
<feature type="transmembrane region" description="Helical" evidence="11">
    <location>
        <begin position="6"/>
        <end position="24"/>
    </location>
</feature>
<dbReference type="AlphaFoldDB" id="A0A977TL66"/>
<keyword evidence="8 11" id="KW-0472">Membrane</keyword>
<protein>
    <recommendedName>
        <fullName evidence="3">NADH-ubiquinone oxidoreductase chain 4L</fullName>
    </recommendedName>
    <alternativeName>
        <fullName evidence="9">NADH dehydrogenase subunit 4L</fullName>
    </alternativeName>
</protein>
<comment type="similarity">
    <text evidence="2">Belongs to the complex I subunit 4L family.</text>
</comment>
<keyword evidence="4 11" id="KW-0812">Transmembrane</keyword>
<evidence type="ECO:0000313" key="12">
    <source>
        <dbReference type="EMBL" id="UXW93421.1"/>
    </source>
</evidence>
<proteinExistence type="inferred from homology"/>
<reference evidence="12" key="2">
    <citation type="submission" date="2022-06" db="EMBL/GenBank/DDBJ databases">
        <authorList>
            <person name="Niu G."/>
        </authorList>
    </citation>
    <scope>NUCLEOTIDE SEQUENCE</scope>
</reference>
<evidence type="ECO:0000256" key="1">
    <source>
        <dbReference type="ARBA" id="ARBA00004141"/>
    </source>
</evidence>
<sequence length="100" mass="11884">MIYIMNFSSLIMLFMFLGGFYVFCSKFKHLLIILLSLEFMVLSIYMNLFIYLNLFIYESYFSMIFLIFSVCEGVLGISILISMIRSYGNDFYELFNLIKC</sequence>
<evidence type="ECO:0000256" key="8">
    <source>
        <dbReference type="ARBA" id="ARBA00023136"/>
    </source>
</evidence>
<evidence type="ECO:0000256" key="5">
    <source>
        <dbReference type="ARBA" id="ARBA00022967"/>
    </source>
</evidence>
<name>A0A977TL66_9HYME</name>
<evidence type="ECO:0000256" key="11">
    <source>
        <dbReference type="SAM" id="Phobius"/>
    </source>
</evidence>
<comment type="subcellular location">
    <subcellularLocation>
        <location evidence="1">Membrane</location>
        <topology evidence="1">Multi-pass membrane protein</topology>
    </subcellularLocation>
</comment>
<feature type="transmembrane region" description="Helical" evidence="11">
    <location>
        <begin position="31"/>
        <end position="54"/>
    </location>
</feature>
<geneLocation type="mitochondrion" evidence="12"/>
<evidence type="ECO:0000256" key="2">
    <source>
        <dbReference type="ARBA" id="ARBA00010519"/>
    </source>
</evidence>
<keyword evidence="6 11" id="KW-1133">Transmembrane helix</keyword>
<evidence type="ECO:0000256" key="9">
    <source>
        <dbReference type="ARBA" id="ARBA00031586"/>
    </source>
</evidence>
<accession>A0A977TL66</accession>
<keyword evidence="12" id="KW-0496">Mitochondrion</keyword>
<organism evidence="12">
    <name type="scientific">Blasticotoma sp. 'tegularis'</name>
    <dbReference type="NCBI Taxonomy" id="2950360"/>
    <lineage>
        <taxon>Eukaryota</taxon>
        <taxon>Metazoa</taxon>
        <taxon>Ecdysozoa</taxon>
        <taxon>Arthropoda</taxon>
        <taxon>Hexapoda</taxon>
        <taxon>Insecta</taxon>
        <taxon>Pterygota</taxon>
        <taxon>Neoptera</taxon>
        <taxon>Endopterygota</taxon>
        <taxon>Hymenoptera</taxon>
        <taxon>Tenthredinoidea</taxon>
        <taxon>Blasticotomidae</taxon>
        <taxon>Blasticotoma</taxon>
    </lineage>
</organism>
<keyword evidence="5" id="KW-1278">Translocase</keyword>
<keyword evidence="7" id="KW-0520">NAD</keyword>
<dbReference type="Pfam" id="PF00420">
    <property type="entry name" value="Oxidored_q2"/>
    <property type="match status" value="1"/>
</dbReference>
<reference evidence="12" key="1">
    <citation type="journal article" date="2022" name="Insects">
        <title>Phylogenomic Analyses of the Tenthredinoidea Support the Familial Rank of Athaliidae (Insecta, Tenthredinoidea).</title>
        <authorList>
            <person name="Niu G."/>
            <person name="Budak M."/>
            <person name="Korkmaz E.M."/>
            <person name="Dogan O."/>
            <person name="Nel A."/>
            <person name="Wan S."/>
            <person name="Cai C."/>
            <person name="Jouault C."/>
            <person name="Li M."/>
            <person name="Wei M."/>
        </authorList>
    </citation>
    <scope>NUCLEOTIDE SEQUENCE</scope>
</reference>
<dbReference type="EMBL" id="ON840089">
    <property type="protein sequence ID" value="UXW93421.1"/>
    <property type="molecule type" value="Genomic_DNA"/>
</dbReference>
<dbReference type="GO" id="GO:0008137">
    <property type="term" value="F:NADH dehydrogenase (ubiquinone) activity"/>
    <property type="evidence" value="ECO:0007669"/>
    <property type="project" value="UniProtKB-EC"/>
</dbReference>
<evidence type="ECO:0000256" key="4">
    <source>
        <dbReference type="ARBA" id="ARBA00022692"/>
    </source>
</evidence>
<evidence type="ECO:0000256" key="6">
    <source>
        <dbReference type="ARBA" id="ARBA00022989"/>
    </source>
</evidence>
<evidence type="ECO:0000256" key="3">
    <source>
        <dbReference type="ARBA" id="ARBA00016612"/>
    </source>
</evidence>
<comment type="catalytic activity">
    <reaction evidence="10">
        <text>a ubiquinone + NADH + 5 H(+)(in) = a ubiquinol + NAD(+) + 4 H(+)(out)</text>
        <dbReference type="Rhea" id="RHEA:29091"/>
        <dbReference type="Rhea" id="RHEA-COMP:9565"/>
        <dbReference type="Rhea" id="RHEA-COMP:9566"/>
        <dbReference type="ChEBI" id="CHEBI:15378"/>
        <dbReference type="ChEBI" id="CHEBI:16389"/>
        <dbReference type="ChEBI" id="CHEBI:17976"/>
        <dbReference type="ChEBI" id="CHEBI:57540"/>
        <dbReference type="ChEBI" id="CHEBI:57945"/>
        <dbReference type="EC" id="7.1.1.2"/>
    </reaction>
</comment>
<feature type="transmembrane region" description="Helical" evidence="11">
    <location>
        <begin position="60"/>
        <end position="81"/>
    </location>
</feature>